<name>A0A6A5VVA6_9PLEO</name>
<evidence type="ECO:0000259" key="2">
    <source>
        <dbReference type="PROSITE" id="PS51253"/>
    </source>
</evidence>
<organism evidence="3 4">
    <name type="scientific">Amniculicola lignicola CBS 123094</name>
    <dbReference type="NCBI Taxonomy" id="1392246"/>
    <lineage>
        <taxon>Eukaryota</taxon>
        <taxon>Fungi</taxon>
        <taxon>Dikarya</taxon>
        <taxon>Ascomycota</taxon>
        <taxon>Pezizomycotina</taxon>
        <taxon>Dothideomycetes</taxon>
        <taxon>Pleosporomycetidae</taxon>
        <taxon>Pleosporales</taxon>
        <taxon>Amniculicolaceae</taxon>
        <taxon>Amniculicola</taxon>
    </lineage>
</organism>
<evidence type="ECO:0000256" key="1">
    <source>
        <dbReference type="ARBA" id="ARBA00023125"/>
    </source>
</evidence>
<dbReference type="EMBL" id="ML977795">
    <property type="protein sequence ID" value="KAF1992797.1"/>
    <property type="molecule type" value="Genomic_DNA"/>
</dbReference>
<dbReference type="Proteomes" id="UP000799779">
    <property type="component" value="Unassembled WGS sequence"/>
</dbReference>
<dbReference type="GO" id="GO:0003677">
    <property type="term" value="F:DNA binding"/>
    <property type="evidence" value="ECO:0007669"/>
    <property type="project" value="UniProtKB-KW"/>
</dbReference>
<keyword evidence="4" id="KW-1185">Reference proteome</keyword>
<evidence type="ECO:0000313" key="4">
    <source>
        <dbReference type="Proteomes" id="UP000799779"/>
    </source>
</evidence>
<feature type="domain" description="HTH CENPB-type" evidence="2">
    <location>
        <begin position="4"/>
        <end position="69"/>
    </location>
</feature>
<dbReference type="PROSITE" id="PS51253">
    <property type="entry name" value="HTH_CENPB"/>
    <property type="match status" value="1"/>
</dbReference>
<evidence type="ECO:0000313" key="3">
    <source>
        <dbReference type="EMBL" id="KAF1992797.1"/>
    </source>
</evidence>
<dbReference type="AlphaFoldDB" id="A0A6A5VVA6"/>
<keyword evidence="1" id="KW-0238">DNA-binding</keyword>
<dbReference type="InterPro" id="IPR009057">
    <property type="entry name" value="Homeodomain-like_sf"/>
</dbReference>
<sequence>MGVDTAKPCVTRDRALERELLSYIDVLTCRGLPPTRQMIRNFASEIAGKQAGKAWAERFIKRHDINLLSRWASGIDIQRKRANSAFKYALYFKLLERKIQQYNVDPRHIYNMDEKGFLISILLKMKRIFL</sequence>
<protein>
    <recommendedName>
        <fullName evidence="2">HTH CENPB-type domain-containing protein</fullName>
    </recommendedName>
</protein>
<dbReference type="InterPro" id="IPR006600">
    <property type="entry name" value="HTH_CenpB_DNA-bd_dom"/>
</dbReference>
<gene>
    <name evidence="3" type="ORF">P154DRAFT_595223</name>
</gene>
<dbReference type="OrthoDB" id="3938460at2759"/>
<dbReference type="SUPFAM" id="SSF46689">
    <property type="entry name" value="Homeodomain-like"/>
    <property type="match status" value="1"/>
</dbReference>
<dbReference type="Pfam" id="PF03221">
    <property type="entry name" value="HTH_Tnp_Tc5"/>
    <property type="match status" value="1"/>
</dbReference>
<accession>A0A6A5VVA6</accession>
<reference evidence="3" key="1">
    <citation type="journal article" date="2020" name="Stud. Mycol.">
        <title>101 Dothideomycetes genomes: a test case for predicting lifestyles and emergence of pathogens.</title>
        <authorList>
            <person name="Haridas S."/>
            <person name="Albert R."/>
            <person name="Binder M."/>
            <person name="Bloem J."/>
            <person name="Labutti K."/>
            <person name="Salamov A."/>
            <person name="Andreopoulos B."/>
            <person name="Baker S."/>
            <person name="Barry K."/>
            <person name="Bills G."/>
            <person name="Bluhm B."/>
            <person name="Cannon C."/>
            <person name="Castanera R."/>
            <person name="Culley D."/>
            <person name="Daum C."/>
            <person name="Ezra D."/>
            <person name="Gonzalez J."/>
            <person name="Henrissat B."/>
            <person name="Kuo A."/>
            <person name="Liang C."/>
            <person name="Lipzen A."/>
            <person name="Lutzoni F."/>
            <person name="Magnuson J."/>
            <person name="Mondo S."/>
            <person name="Nolan M."/>
            <person name="Ohm R."/>
            <person name="Pangilinan J."/>
            <person name="Park H.-J."/>
            <person name="Ramirez L."/>
            <person name="Alfaro M."/>
            <person name="Sun H."/>
            <person name="Tritt A."/>
            <person name="Yoshinaga Y."/>
            <person name="Zwiers L.-H."/>
            <person name="Turgeon B."/>
            <person name="Goodwin S."/>
            <person name="Spatafora J."/>
            <person name="Crous P."/>
            <person name="Grigoriev I."/>
        </authorList>
    </citation>
    <scope>NUCLEOTIDE SEQUENCE</scope>
    <source>
        <strain evidence="3">CBS 123094</strain>
    </source>
</reference>
<proteinExistence type="predicted"/>